<evidence type="ECO:0000256" key="2">
    <source>
        <dbReference type="ARBA" id="ARBA00022771"/>
    </source>
</evidence>
<evidence type="ECO:0000313" key="6">
    <source>
        <dbReference type="EMBL" id="PBK75065.1"/>
    </source>
</evidence>
<evidence type="ECO:0000256" key="3">
    <source>
        <dbReference type="ARBA" id="ARBA00022833"/>
    </source>
</evidence>
<feature type="coiled-coil region" evidence="4">
    <location>
        <begin position="1234"/>
        <end position="1261"/>
    </location>
</feature>
<proteinExistence type="predicted"/>
<protein>
    <recommendedName>
        <fullName evidence="8">ZZ-type domain-containing protein</fullName>
    </recommendedName>
</protein>
<keyword evidence="1" id="KW-0479">Metal-binding</keyword>
<evidence type="ECO:0008006" key="8">
    <source>
        <dbReference type="Google" id="ProtNLM"/>
    </source>
</evidence>
<keyword evidence="3" id="KW-0862">Zinc</keyword>
<evidence type="ECO:0000256" key="5">
    <source>
        <dbReference type="SAM" id="MobiDB-lite"/>
    </source>
</evidence>
<keyword evidence="7" id="KW-1185">Reference proteome</keyword>
<gene>
    <name evidence="6" type="ORF">ARMSODRAFT_504209</name>
</gene>
<accession>A0A2H3BW63</accession>
<evidence type="ECO:0000256" key="1">
    <source>
        <dbReference type="ARBA" id="ARBA00022723"/>
    </source>
</evidence>
<dbReference type="GO" id="GO:0008270">
    <property type="term" value="F:zinc ion binding"/>
    <property type="evidence" value="ECO:0007669"/>
    <property type="project" value="UniProtKB-KW"/>
</dbReference>
<name>A0A2H3BW63_9AGAR</name>
<sequence>MKKLRAIVRIVLHPFRRRPNVSRNIDKTGDALNLNVPSGAQLDTDVGSKGMPGASNAIDGDPGDAGGMDVSHNDMDKAGDASIPSFPSGAQADADVGSKVISRMPNDIDHDPGDNAKSMSFDEWLKANQHIMDMVTEAIESLGVPEVNVQSLYRTLDTYGDISKILLKGLKIFTGAHPVSQAAFASFELVFTFEVTRRENNRKVRILRLRMQELLIAIFELRNLEDPQEILPGGKKFDAIGASMKRIGRHIERAASACDFYLSKKLIFRVINSLQYESVFADHIATLVEDRKSLMMSLEIHTAQTTDEMKTRLNSIHADVKQMSEMLLILLDTPQEQVLRNLVEKNGGSDACIEDEDAVRELLQKSSGESIEGVFEPQSGSNESWSKVKQVQEELREEMAENVKEAFEKNFERFRSSLDLQLADRIKQGNDEIIAALGAGPHNNIIDADFKELWKDMAWRKTVKAKHFVCVLHEHLIEKLGIIEKLGTSERASDENDQWMLEYLNKAHLQPLLEAVDDDATGFITIREINTFAESKPKDWTLFQWIVYWAAGWQFSVTQYKRKIYMLISEMYSIYPQVLPANRHAVIRYLRNETIFQIDKLLQSTHDPPSNTFERRGLRELAKKFTKVEEERLMDRLEHFQYDIDTERTVSLVIKPGRIERCIYPMLYLLLRRHCGVLSLSTTEILHPREIPDMTVSLQNIFSVVNQRLENLELSFNQSSVDVKEKLGNFAFGMFKLYSDNPMKEPSKNAISKYIYEQSLFDRFSEDVEQLEVTLNDLLYKPPTRASYHLPSPTLADASEVSIQEQWIGHIYDATRRSKYGLIQLTIKLPAKGILTGKAVTWKHTMEMLVNIEQNNQVTIHLDFGRFDSEDLIGQLDAEKGVIKGQRYGENGLHRVKYNEEEDEGSQQDVLDGIEKMRSGTADLESRLDQATIEGTDENDYRYTFVLRRTPTPSCLFLSGVTAGSRASALWTFALKCVRDPIRRKHFPGKYLKERFIEAVWFMILARRDRFISEDYCPRPSLSSVERNELEWLKCAIFPGFSRPYYALVIDAIDRQKYAGYDCDSCDGTIVGSRWACLTCMNDSFTDTVDLCASCVKESVELRGFVHDASHVLLKCDTFVMDADLQWIIPRARSTVVQIKKKFRSRTKIHTEPAEKSDPPSKSTQSKKKLLNVTKSPPPHCQACRKEVSLPCWVRITYYWANSENYLCDKCESRSKLPTKNSPEFGLPLLRIDEDDALEEVATVESRLAALEKKFEKFDQQLSVMTKLLEKVTGNSPSDEVQVE</sequence>
<dbReference type="STRING" id="1076256.A0A2H3BW63"/>
<feature type="compositionally biased region" description="Basic and acidic residues" evidence="5">
    <location>
        <begin position="1149"/>
        <end position="1159"/>
    </location>
</feature>
<feature type="region of interest" description="Disordered" evidence="5">
    <location>
        <begin position="45"/>
        <end position="94"/>
    </location>
</feature>
<dbReference type="Gene3D" id="3.30.60.90">
    <property type="match status" value="1"/>
</dbReference>
<keyword evidence="4" id="KW-0175">Coiled coil</keyword>
<keyword evidence="2" id="KW-0863">Zinc-finger</keyword>
<dbReference type="Proteomes" id="UP000218334">
    <property type="component" value="Unassembled WGS sequence"/>
</dbReference>
<dbReference type="EMBL" id="KZ293418">
    <property type="protein sequence ID" value="PBK75065.1"/>
    <property type="molecule type" value="Genomic_DNA"/>
</dbReference>
<dbReference type="SUPFAM" id="SSF57850">
    <property type="entry name" value="RING/U-box"/>
    <property type="match status" value="1"/>
</dbReference>
<evidence type="ECO:0000256" key="4">
    <source>
        <dbReference type="SAM" id="Coils"/>
    </source>
</evidence>
<organism evidence="6 7">
    <name type="scientific">Armillaria solidipes</name>
    <dbReference type="NCBI Taxonomy" id="1076256"/>
    <lineage>
        <taxon>Eukaryota</taxon>
        <taxon>Fungi</taxon>
        <taxon>Dikarya</taxon>
        <taxon>Basidiomycota</taxon>
        <taxon>Agaricomycotina</taxon>
        <taxon>Agaricomycetes</taxon>
        <taxon>Agaricomycetidae</taxon>
        <taxon>Agaricales</taxon>
        <taxon>Marasmiineae</taxon>
        <taxon>Physalacriaceae</taxon>
        <taxon>Armillaria</taxon>
    </lineage>
</organism>
<dbReference type="InterPro" id="IPR043145">
    <property type="entry name" value="Znf_ZZ_sf"/>
</dbReference>
<feature type="region of interest" description="Disordered" evidence="5">
    <location>
        <begin position="1147"/>
        <end position="1168"/>
    </location>
</feature>
<dbReference type="InterPro" id="IPR018247">
    <property type="entry name" value="EF_Hand_1_Ca_BS"/>
</dbReference>
<evidence type="ECO:0000313" key="7">
    <source>
        <dbReference type="Proteomes" id="UP000218334"/>
    </source>
</evidence>
<reference evidence="7" key="1">
    <citation type="journal article" date="2017" name="Nat. Ecol. Evol.">
        <title>Genome expansion and lineage-specific genetic innovations in the forest pathogenic fungi Armillaria.</title>
        <authorList>
            <person name="Sipos G."/>
            <person name="Prasanna A.N."/>
            <person name="Walter M.C."/>
            <person name="O'Connor E."/>
            <person name="Balint B."/>
            <person name="Krizsan K."/>
            <person name="Kiss B."/>
            <person name="Hess J."/>
            <person name="Varga T."/>
            <person name="Slot J."/>
            <person name="Riley R."/>
            <person name="Boka B."/>
            <person name="Rigling D."/>
            <person name="Barry K."/>
            <person name="Lee J."/>
            <person name="Mihaltcheva S."/>
            <person name="LaButti K."/>
            <person name="Lipzen A."/>
            <person name="Waldron R."/>
            <person name="Moloney N.M."/>
            <person name="Sperisen C."/>
            <person name="Kredics L."/>
            <person name="Vagvoelgyi C."/>
            <person name="Patrignani A."/>
            <person name="Fitzpatrick D."/>
            <person name="Nagy I."/>
            <person name="Doyle S."/>
            <person name="Anderson J.B."/>
            <person name="Grigoriev I.V."/>
            <person name="Gueldener U."/>
            <person name="Muensterkoetter M."/>
            <person name="Nagy L.G."/>
        </authorList>
    </citation>
    <scope>NUCLEOTIDE SEQUENCE [LARGE SCALE GENOMIC DNA]</scope>
    <source>
        <strain evidence="7">28-4</strain>
    </source>
</reference>
<dbReference type="PROSITE" id="PS00018">
    <property type="entry name" value="EF_HAND_1"/>
    <property type="match status" value="1"/>
</dbReference>